<feature type="region of interest" description="Disordered" evidence="1">
    <location>
        <begin position="1"/>
        <end position="25"/>
    </location>
</feature>
<feature type="compositionally biased region" description="Polar residues" evidence="1">
    <location>
        <begin position="182"/>
        <end position="194"/>
    </location>
</feature>
<keyword evidence="3" id="KW-1185">Reference proteome</keyword>
<feature type="compositionally biased region" description="Pro residues" evidence="1">
    <location>
        <begin position="81"/>
        <end position="99"/>
    </location>
</feature>
<organism evidence="2 3">
    <name type="scientific">Mycena belliarum</name>
    <dbReference type="NCBI Taxonomy" id="1033014"/>
    <lineage>
        <taxon>Eukaryota</taxon>
        <taxon>Fungi</taxon>
        <taxon>Dikarya</taxon>
        <taxon>Basidiomycota</taxon>
        <taxon>Agaricomycotina</taxon>
        <taxon>Agaricomycetes</taxon>
        <taxon>Agaricomycetidae</taxon>
        <taxon>Agaricales</taxon>
        <taxon>Marasmiineae</taxon>
        <taxon>Mycenaceae</taxon>
        <taxon>Mycena</taxon>
    </lineage>
</organism>
<feature type="non-terminal residue" evidence="2">
    <location>
        <position position="1"/>
    </location>
</feature>
<dbReference type="EMBL" id="JARJCN010000025">
    <property type="protein sequence ID" value="KAJ7088733.1"/>
    <property type="molecule type" value="Genomic_DNA"/>
</dbReference>
<name>A0AAD6U2Y4_9AGAR</name>
<sequence length="212" mass="23175">PTRPALTHHSSCITHHARSHGVNPRRRLERWAPGYSEPSVWKMRPHSGAYRCAAPPILPYMYPERNPPNRRTTQSAHPRTAPRPPTRPSRPSRPPAPRPRAPRPTAQAAHPAQPPDRPTAQPNRPPTQHSTAQHSPSVCPPRLGVTPPAPSPNPDRLPLLSSPLLSSPPSSPLQSNPLLSKPIQSRPSQCTSPTLLPASSFRSCRARARGVV</sequence>
<protein>
    <submittedName>
        <fullName evidence="2">Uncharacterized protein</fullName>
    </submittedName>
</protein>
<feature type="compositionally biased region" description="Basic residues" evidence="1">
    <location>
        <begin position="15"/>
        <end position="25"/>
    </location>
</feature>
<evidence type="ECO:0000256" key="1">
    <source>
        <dbReference type="SAM" id="MobiDB-lite"/>
    </source>
</evidence>
<reference evidence="2" key="1">
    <citation type="submission" date="2023-03" db="EMBL/GenBank/DDBJ databases">
        <title>Massive genome expansion in bonnet fungi (Mycena s.s.) driven by repeated elements and novel gene families across ecological guilds.</title>
        <authorList>
            <consortium name="Lawrence Berkeley National Laboratory"/>
            <person name="Harder C.B."/>
            <person name="Miyauchi S."/>
            <person name="Viragh M."/>
            <person name="Kuo A."/>
            <person name="Thoen E."/>
            <person name="Andreopoulos B."/>
            <person name="Lu D."/>
            <person name="Skrede I."/>
            <person name="Drula E."/>
            <person name="Henrissat B."/>
            <person name="Morin E."/>
            <person name="Kohler A."/>
            <person name="Barry K."/>
            <person name="LaButti K."/>
            <person name="Morin E."/>
            <person name="Salamov A."/>
            <person name="Lipzen A."/>
            <person name="Mereny Z."/>
            <person name="Hegedus B."/>
            <person name="Baldrian P."/>
            <person name="Stursova M."/>
            <person name="Weitz H."/>
            <person name="Taylor A."/>
            <person name="Grigoriev I.V."/>
            <person name="Nagy L.G."/>
            <person name="Martin F."/>
            <person name="Kauserud H."/>
        </authorList>
    </citation>
    <scope>NUCLEOTIDE SEQUENCE</scope>
    <source>
        <strain evidence="2">CBHHK173m</strain>
    </source>
</reference>
<feature type="region of interest" description="Disordered" evidence="1">
    <location>
        <begin position="61"/>
        <end position="196"/>
    </location>
</feature>
<dbReference type="AlphaFoldDB" id="A0AAD6U2Y4"/>
<evidence type="ECO:0000313" key="2">
    <source>
        <dbReference type="EMBL" id="KAJ7088733.1"/>
    </source>
</evidence>
<feature type="compositionally biased region" description="Low complexity" evidence="1">
    <location>
        <begin position="156"/>
        <end position="180"/>
    </location>
</feature>
<proteinExistence type="predicted"/>
<feature type="compositionally biased region" description="Polar residues" evidence="1">
    <location>
        <begin position="120"/>
        <end position="136"/>
    </location>
</feature>
<comment type="caution">
    <text evidence="2">The sequence shown here is derived from an EMBL/GenBank/DDBJ whole genome shotgun (WGS) entry which is preliminary data.</text>
</comment>
<accession>A0AAD6U2Y4</accession>
<dbReference type="Proteomes" id="UP001222325">
    <property type="component" value="Unassembled WGS sequence"/>
</dbReference>
<evidence type="ECO:0000313" key="3">
    <source>
        <dbReference type="Proteomes" id="UP001222325"/>
    </source>
</evidence>
<gene>
    <name evidence="2" type="ORF">B0H15DRAFT_981606</name>
</gene>